<dbReference type="SUPFAM" id="SSF51161">
    <property type="entry name" value="Trimeric LpxA-like enzymes"/>
    <property type="match status" value="1"/>
</dbReference>
<dbReference type="KEGG" id="myb:102249837"/>
<dbReference type="InterPro" id="IPR012120">
    <property type="entry name" value="Fucose-1-phosphate_GuaTrfase"/>
</dbReference>
<dbReference type="Pfam" id="PF07959">
    <property type="entry name" value="Fucose_pyrophosphorylase"/>
    <property type="match status" value="1"/>
</dbReference>
<evidence type="ECO:0000313" key="4">
    <source>
        <dbReference type="EMBL" id="EPQ11273.1"/>
    </source>
</evidence>
<feature type="domain" description="GDP-fucose pyrophosphorylase" evidence="3">
    <location>
        <begin position="101"/>
        <end position="532"/>
    </location>
</feature>
<dbReference type="AlphaFoldDB" id="S7PK79"/>
<dbReference type="eggNOG" id="ENOG502QRKZ">
    <property type="taxonomic scope" value="Eukaryota"/>
</dbReference>
<dbReference type="PANTHER" id="PTHR15045">
    <property type="entry name" value="FUCOSE-1-PHOSPHATE GUANYLYLTRANSFERASE"/>
    <property type="match status" value="1"/>
</dbReference>
<dbReference type="GO" id="GO:0016779">
    <property type="term" value="F:nucleotidyltransferase activity"/>
    <property type="evidence" value="ECO:0007669"/>
    <property type="project" value="UniProtKB-KW"/>
</dbReference>
<dbReference type="GO" id="GO:0000166">
    <property type="term" value="F:nucleotide binding"/>
    <property type="evidence" value="ECO:0007669"/>
    <property type="project" value="UniProtKB-KW"/>
</dbReference>
<evidence type="ECO:0000313" key="5">
    <source>
        <dbReference type="Proteomes" id="UP000052978"/>
    </source>
</evidence>
<protein>
    <submittedName>
        <fullName evidence="4">Fucose-1-phosphate guanylyltransferase</fullName>
    </submittedName>
</protein>
<dbReference type="EMBL" id="KE163224">
    <property type="protein sequence ID" value="EPQ11273.1"/>
    <property type="molecule type" value="Genomic_DNA"/>
</dbReference>
<evidence type="ECO:0000256" key="1">
    <source>
        <dbReference type="ARBA" id="ARBA00022679"/>
    </source>
</evidence>
<name>S7PK79_MYOBR</name>
<dbReference type="Proteomes" id="UP000052978">
    <property type="component" value="Unassembled WGS sequence"/>
</dbReference>
<dbReference type="PIRSF" id="PIRSF036640">
    <property type="entry name" value="FPGT"/>
    <property type="match status" value="1"/>
</dbReference>
<keyword evidence="2" id="KW-0547">Nucleotide-binding</keyword>
<keyword evidence="1 4" id="KW-0808">Transferase</keyword>
<gene>
    <name evidence="4" type="ORF">D623_10032418</name>
</gene>
<proteinExistence type="predicted"/>
<dbReference type="OrthoDB" id="10062280at2759"/>
<evidence type="ECO:0000259" key="3">
    <source>
        <dbReference type="Pfam" id="PF07959"/>
    </source>
</evidence>
<dbReference type="InterPro" id="IPR011004">
    <property type="entry name" value="Trimer_LpxA-like_sf"/>
</dbReference>
<dbReference type="PANTHER" id="PTHR15045:SF1">
    <property type="entry name" value="FUCOSE-1-PHOSPHATE GUANYLYLTRANSFERASE"/>
    <property type="match status" value="1"/>
</dbReference>
<dbReference type="GO" id="GO:0042350">
    <property type="term" value="P:GDP-L-fucose biosynthetic process"/>
    <property type="evidence" value="ECO:0007669"/>
    <property type="project" value="UniProtKB-ARBA"/>
</dbReference>
<dbReference type="Gene3D" id="2.160.10.10">
    <property type="entry name" value="Hexapeptide repeat proteins"/>
    <property type="match status" value="1"/>
</dbReference>
<organism evidence="4 5">
    <name type="scientific">Myotis brandtii</name>
    <name type="common">Brandt's bat</name>
    <dbReference type="NCBI Taxonomy" id="109478"/>
    <lineage>
        <taxon>Eukaryota</taxon>
        <taxon>Metazoa</taxon>
        <taxon>Chordata</taxon>
        <taxon>Craniata</taxon>
        <taxon>Vertebrata</taxon>
        <taxon>Euteleostomi</taxon>
        <taxon>Mammalia</taxon>
        <taxon>Eutheria</taxon>
        <taxon>Laurasiatheria</taxon>
        <taxon>Chiroptera</taxon>
        <taxon>Yangochiroptera</taxon>
        <taxon>Vespertilionidae</taxon>
        <taxon>Myotis</taxon>
    </lineage>
</organism>
<keyword evidence="5" id="KW-1185">Reference proteome</keyword>
<accession>S7PK79</accession>
<evidence type="ECO:0000256" key="2">
    <source>
        <dbReference type="ARBA" id="ARBA00022741"/>
    </source>
</evidence>
<sequence length="593" mass="66113">MARTNVPSALSLREATQRKLRTFSELRGKPVAAGEFWDIVAITAADEKQELAYKQQLSEKLKKKELPLGVQYHVFVDPAGAKIGNGGSTFCALRHLEKLYGDKWNYFTILLIHSGGYSQRLPNASALGKIFTALPFGNPIYQMLELKLAMYIDFPSHMNPGILVTCADDIELYSIGESEFIRFDKPGFTALAHPSSLTVGTTHGVFVLEPSNCLEYSDLEYRCCHRFLHKPSIERMCQFNAVCRPGNFSQQDLSGGDTASLKFESEYVYTDSLFYMDHKSAKKLLAFYEKIGTLNCEIDAYGDFLQALGPGATVEYTRNTSNVTKEESELVDMRQRIFHLLKGTSLNVVVLNNSKFYHIGTTEEYLCHFTSASSLKSELGLQSIAFSISPAVPECFGNTSCIIQSILDSRCSVSPGSVVEYSRLGPDVSVGENCIISGSSIITTAVLPAYSFVCSLSLKMNGHLKYSTMAFGVQDNLKRNVKTLSDIKSLQFFGVCFLSCLDIWSLKITEELFSGNKTCLSLWNARIFPVCTSLNDSVTTSIKMLNAVQSKSAFSLNNYKLLSIEEMLAYKDVEDMITYREQIFLEITLNRKL</sequence>
<reference evidence="4 5" key="1">
    <citation type="journal article" date="2013" name="Nat. Commun.">
        <title>Genome analysis reveals insights into physiology and longevity of the Brandt's bat Myotis brandtii.</title>
        <authorList>
            <person name="Seim I."/>
            <person name="Fang X."/>
            <person name="Xiong Z."/>
            <person name="Lobanov A.V."/>
            <person name="Huang Z."/>
            <person name="Ma S."/>
            <person name="Feng Y."/>
            <person name="Turanov A.A."/>
            <person name="Zhu Y."/>
            <person name="Lenz T.L."/>
            <person name="Gerashchenko M.V."/>
            <person name="Fan D."/>
            <person name="Hee Yim S."/>
            <person name="Yao X."/>
            <person name="Jordan D."/>
            <person name="Xiong Y."/>
            <person name="Ma Y."/>
            <person name="Lyapunov A.N."/>
            <person name="Chen G."/>
            <person name="Kulakova O.I."/>
            <person name="Sun Y."/>
            <person name="Lee S.G."/>
            <person name="Bronson R.T."/>
            <person name="Moskalev A.A."/>
            <person name="Sunyaev S.R."/>
            <person name="Zhang G."/>
            <person name="Krogh A."/>
            <person name="Wang J."/>
            <person name="Gladyshev V.N."/>
        </authorList>
    </citation>
    <scope>NUCLEOTIDE SEQUENCE [LARGE SCALE GENOMIC DNA]</scope>
</reference>
<dbReference type="InterPro" id="IPR012887">
    <property type="entry name" value="GDP_fucose_pyrophosphorylase"/>
</dbReference>
<keyword evidence="4" id="KW-0548">Nucleotidyltransferase</keyword>